<keyword evidence="2" id="KW-1185">Reference proteome</keyword>
<sequence>MLIAVLQLTVTLFCKTTTGYGSKCKMNEVKETSTIQLNKQTVFNLCLVTYVMANRAIEDGQKREKPLFKTMEQFPA</sequence>
<dbReference type="EMBL" id="LMZQ01000012">
    <property type="protein sequence ID" value="KRT15172.1"/>
    <property type="molecule type" value="Genomic_DNA"/>
</dbReference>
<evidence type="ECO:0000313" key="2">
    <source>
        <dbReference type="Proteomes" id="UP000051950"/>
    </source>
</evidence>
<dbReference type="AlphaFoldDB" id="A0A0T5VNP1"/>
<proteinExistence type="predicted"/>
<comment type="caution">
    <text evidence="1">The sequence shown here is derived from an EMBL/GenBank/DDBJ whole genome shotgun (WGS) entry which is preliminary data.</text>
</comment>
<name>A0A0T5VNP1_9SPHI</name>
<gene>
    <name evidence="1" type="ORF">ASU31_15990</name>
</gene>
<reference evidence="1 2" key="1">
    <citation type="submission" date="2015-11" db="EMBL/GenBank/DDBJ databases">
        <title>Sequence of Pedobacter ginsenosidimutans.</title>
        <authorList>
            <person name="Carson E."/>
            <person name="Keyser V."/>
            <person name="Newman J."/>
            <person name="Miller J."/>
        </authorList>
    </citation>
    <scope>NUCLEOTIDE SEQUENCE [LARGE SCALE GENOMIC DNA]</scope>
    <source>
        <strain evidence="1 2">KACC 14530</strain>
    </source>
</reference>
<dbReference type="Proteomes" id="UP000051950">
    <property type="component" value="Unassembled WGS sequence"/>
</dbReference>
<organism evidence="1 2">
    <name type="scientific">Pedobacter ginsenosidimutans</name>
    <dbReference type="NCBI Taxonomy" id="687842"/>
    <lineage>
        <taxon>Bacteria</taxon>
        <taxon>Pseudomonadati</taxon>
        <taxon>Bacteroidota</taxon>
        <taxon>Sphingobacteriia</taxon>
        <taxon>Sphingobacteriales</taxon>
        <taxon>Sphingobacteriaceae</taxon>
        <taxon>Pedobacter</taxon>
    </lineage>
</organism>
<protein>
    <submittedName>
        <fullName evidence="1">Uncharacterized protein</fullName>
    </submittedName>
</protein>
<accession>A0A0T5VNP1</accession>
<evidence type="ECO:0000313" key="1">
    <source>
        <dbReference type="EMBL" id="KRT15172.1"/>
    </source>
</evidence>
<dbReference type="STRING" id="687842.ASU31_15990"/>